<reference evidence="1" key="1">
    <citation type="submission" date="2018-02" db="EMBL/GenBank/DDBJ databases">
        <title>Rhizophora mucronata_Transcriptome.</title>
        <authorList>
            <person name="Meera S.P."/>
            <person name="Sreeshan A."/>
            <person name="Augustine A."/>
        </authorList>
    </citation>
    <scope>NUCLEOTIDE SEQUENCE</scope>
    <source>
        <tissue evidence="1">Leaf</tissue>
    </source>
</reference>
<evidence type="ECO:0000313" key="1">
    <source>
        <dbReference type="EMBL" id="MBX37816.1"/>
    </source>
</evidence>
<organism evidence="1">
    <name type="scientific">Rhizophora mucronata</name>
    <name type="common">Asiatic mangrove</name>
    <dbReference type="NCBI Taxonomy" id="61149"/>
    <lineage>
        <taxon>Eukaryota</taxon>
        <taxon>Viridiplantae</taxon>
        <taxon>Streptophyta</taxon>
        <taxon>Embryophyta</taxon>
        <taxon>Tracheophyta</taxon>
        <taxon>Spermatophyta</taxon>
        <taxon>Magnoliopsida</taxon>
        <taxon>eudicotyledons</taxon>
        <taxon>Gunneridae</taxon>
        <taxon>Pentapetalae</taxon>
        <taxon>rosids</taxon>
        <taxon>fabids</taxon>
        <taxon>Malpighiales</taxon>
        <taxon>Rhizophoraceae</taxon>
        <taxon>Rhizophora</taxon>
    </lineage>
</organism>
<accession>A0A2P2N5Z6</accession>
<sequence>MIFYEAKCDATGKHCCFGARLKEIKITLS</sequence>
<name>A0A2P2N5Z6_RHIMU</name>
<dbReference type="EMBL" id="GGEC01057332">
    <property type="protein sequence ID" value="MBX37816.1"/>
    <property type="molecule type" value="Transcribed_RNA"/>
</dbReference>
<dbReference type="AlphaFoldDB" id="A0A2P2N5Z6"/>
<proteinExistence type="predicted"/>
<protein>
    <submittedName>
        <fullName evidence="1">Uncharacterized protein</fullName>
    </submittedName>
</protein>